<organism evidence="1 2">
    <name type="scientific">Pedobacter cryotolerans</name>
    <dbReference type="NCBI Taxonomy" id="2571270"/>
    <lineage>
        <taxon>Bacteria</taxon>
        <taxon>Pseudomonadati</taxon>
        <taxon>Bacteroidota</taxon>
        <taxon>Sphingobacteriia</taxon>
        <taxon>Sphingobacteriales</taxon>
        <taxon>Sphingobacteriaceae</taxon>
        <taxon>Pedobacter</taxon>
    </lineage>
</organism>
<dbReference type="AlphaFoldDB" id="A0A4U1BZ12"/>
<reference evidence="1 2" key="1">
    <citation type="submission" date="2019-04" db="EMBL/GenBank/DDBJ databases">
        <title>Pedobacter sp. AR-2-6 sp. nov., isolated from Arctic soil.</title>
        <authorList>
            <person name="Dahal R.H."/>
            <person name="Kim D.-U."/>
        </authorList>
    </citation>
    <scope>NUCLEOTIDE SEQUENCE [LARGE SCALE GENOMIC DNA]</scope>
    <source>
        <strain evidence="1 2">AR-2-6</strain>
    </source>
</reference>
<keyword evidence="2" id="KW-1185">Reference proteome</keyword>
<dbReference type="InterPro" id="IPR020271">
    <property type="entry name" value="Uncharacterised_MJ1172"/>
</dbReference>
<evidence type="ECO:0000313" key="1">
    <source>
        <dbReference type="EMBL" id="TKB98010.1"/>
    </source>
</evidence>
<dbReference type="RefSeq" id="WP_136877934.1">
    <property type="nucleotide sequence ID" value="NZ_SWBO01000010.1"/>
</dbReference>
<evidence type="ECO:0000313" key="2">
    <source>
        <dbReference type="Proteomes" id="UP000310477"/>
    </source>
</evidence>
<dbReference type="Pfam" id="PF10884">
    <property type="entry name" value="DUF2683"/>
    <property type="match status" value="1"/>
</dbReference>
<name>A0A4U1BZ12_9SPHI</name>
<dbReference type="OrthoDB" id="1269010at2"/>
<protein>
    <submittedName>
        <fullName evidence="1">Uncharacterized protein</fullName>
    </submittedName>
</protein>
<dbReference type="Proteomes" id="UP000310477">
    <property type="component" value="Unassembled WGS sequence"/>
</dbReference>
<dbReference type="EMBL" id="SWBO01000010">
    <property type="protein sequence ID" value="TKB98010.1"/>
    <property type="molecule type" value="Genomic_DNA"/>
</dbReference>
<proteinExistence type="predicted"/>
<gene>
    <name evidence="1" type="ORF">FA045_15205</name>
</gene>
<comment type="caution">
    <text evidence="1">The sequence shown here is derived from an EMBL/GenBank/DDBJ whole genome shotgun (WGS) entry which is preliminary data.</text>
</comment>
<accession>A0A4U1BZ12</accession>
<sequence>METLVIHTKNSSQTQEVKDLLQKMNVKIEVFSQNSMLQEELPQYVTKLMAKAIDEADNNKLTPNETFLSETKEKYK</sequence>